<dbReference type="PANTHER" id="PTHR43649">
    <property type="entry name" value="ARABINOSE-BINDING PROTEIN-RELATED"/>
    <property type="match status" value="1"/>
</dbReference>
<accession>A0A9W6DEE7</accession>
<comment type="caution">
    <text evidence="3">The sequence shown here is derived from an EMBL/GenBank/DDBJ whole genome shotgun (WGS) entry which is preliminary data.</text>
</comment>
<dbReference type="RefSeq" id="WP_281814934.1">
    <property type="nucleotide sequence ID" value="NZ_BRLB01000004.1"/>
</dbReference>
<dbReference type="PANTHER" id="PTHR43649:SF12">
    <property type="entry name" value="DIACETYLCHITOBIOSE BINDING PROTEIN DASA"/>
    <property type="match status" value="1"/>
</dbReference>
<keyword evidence="4" id="KW-1185">Reference proteome</keyword>
<evidence type="ECO:0000313" key="3">
    <source>
        <dbReference type="EMBL" id="GKX29445.1"/>
    </source>
</evidence>
<feature type="signal peptide" evidence="2">
    <location>
        <begin position="1"/>
        <end position="22"/>
    </location>
</feature>
<dbReference type="PROSITE" id="PS51257">
    <property type="entry name" value="PROKAR_LIPOPROTEIN"/>
    <property type="match status" value="1"/>
</dbReference>
<protein>
    <submittedName>
        <fullName evidence="3">ABC transporter substrate-binding protein</fullName>
    </submittedName>
</protein>
<dbReference type="Pfam" id="PF01547">
    <property type="entry name" value="SBP_bac_1"/>
    <property type="match status" value="1"/>
</dbReference>
<evidence type="ECO:0000256" key="1">
    <source>
        <dbReference type="SAM" id="MobiDB-lite"/>
    </source>
</evidence>
<dbReference type="Proteomes" id="UP001144256">
    <property type="component" value="Unassembled WGS sequence"/>
</dbReference>
<sequence length="461" mass="50495">MKITKKWLACIVACMMVCTAFVGCGKSDDSKKASDVDSTTKGDNNAVVSEDSSTDLEGTLDIFQFKVEINDALKAATEKYMKLHPGVKVNLETVGGGDDYGAALRTKMQNSDQPDIYNIGGPQDVKDWNDNLEDLSSEEWIPNVVNGLLDDVSKDSKVFGMPMAIEGYGFIYNKGIFEAAGIDAESLKTFDEIDAAFGKLKEKIDNGDLKDQYQVLEAVIEYPAKEKWVTGMHTSNVAFGQEFANCTEAYNAKELEFTYSNELKDLVDLQVKYTTNADNPSGLNAVDYSMQAGGGLAIERVAVIQQGNWVYPVIKEIDENIADNLGVIPIPLKGVSEGNTPIGVPMYWAVNSQSDDNSKAIAKDFLNWLYQSDEGKNIVIDEFNFIPPFTNYGDLKPADPVGAEISQAATEGTIAPWVFNGCPTSWAENVLGAEIQAYLAGNKTWDEVIDTAKESWKDARK</sequence>
<feature type="region of interest" description="Disordered" evidence="1">
    <location>
        <begin position="27"/>
        <end position="50"/>
    </location>
</feature>
<dbReference type="InterPro" id="IPR006059">
    <property type="entry name" value="SBP"/>
</dbReference>
<dbReference type="AlphaFoldDB" id="A0A9W6DEE7"/>
<gene>
    <name evidence="3" type="ORF">SH1V18_19250</name>
</gene>
<feature type="chain" id="PRO_5040795924" evidence="2">
    <location>
        <begin position="23"/>
        <end position="461"/>
    </location>
</feature>
<dbReference type="SUPFAM" id="SSF53850">
    <property type="entry name" value="Periplasmic binding protein-like II"/>
    <property type="match status" value="1"/>
</dbReference>
<evidence type="ECO:0000313" key="4">
    <source>
        <dbReference type="Proteomes" id="UP001144256"/>
    </source>
</evidence>
<organism evidence="3 4">
    <name type="scientific">Vallitalea longa</name>
    <dbReference type="NCBI Taxonomy" id="2936439"/>
    <lineage>
        <taxon>Bacteria</taxon>
        <taxon>Bacillati</taxon>
        <taxon>Bacillota</taxon>
        <taxon>Clostridia</taxon>
        <taxon>Lachnospirales</taxon>
        <taxon>Vallitaleaceae</taxon>
        <taxon>Vallitalea</taxon>
    </lineage>
</organism>
<name>A0A9W6DEE7_9FIRM</name>
<evidence type="ECO:0000256" key="2">
    <source>
        <dbReference type="SAM" id="SignalP"/>
    </source>
</evidence>
<keyword evidence="2" id="KW-0732">Signal</keyword>
<reference evidence="3" key="1">
    <citation type="submission" date="2022-06" db="EMBL/GenBank/DDBJ databases">
        <title>Vallitalea longa sp. nov., an anaerobic bacterium isolated from marine sediment.</title>
        <authorList>
            <person name="Hirano S."/>
            <person name="Terahara T."/>
            <person name="Mori K."/>
            <person name="Hamada M."/>
            <person name="Matsumoto R."/>
            <person name="Kobayashi T."/>
        </authorList>
    </citation>
    <scope>NUCLEOTIDE SEQUENCE</scope>
    <source>
        <strain evidence="3">SH18-1</strain>
    </source>
</reference>
<dbReference type="Gene3D" id="3.40.190.10">
    <property type="entry name" value="Periplasmic binding protein-like II"/>
    <property type="match status" value="2"/>
</dbReference>
<dbReference type="EMBL" id="BRLB01000004">
    <property type="protein sequence ID" value="GKX29445.1"/>
    <property type="molecule type" value="Genomic_DNA"/>
</dbReference>
<feature type="compositionally biased region" description="Basic and acidic residues" evidence="1">
    <location>
        <begin position="27"/>
        <end position="40"/>
    </location>
</feature>
<proteinExistence type="predicted"/>
<dbReference type="InterPro" id="IPR050490">
    <property type="entry name" value="Bact_solute-bd_prot1"/>
</dbReference>